<evidence type="ECO:0000313" key="1">
    <source>
        <dbReference type="Proteomes" id="UP000492821"/>
    </source>
</evidence>
<evidence type="ECO:0000313" key="2">
    <source>
        <dbReference type="WBParaSite" id="Pan_g15481.t1"/>
    </source>
</evidence>
<reference evidence="1" key="1">
    <citation type="journal article" date="2013" name="Genetics">
        <title>The draft genome and transcriptome of Panagrellus redivivus are shaped by the harsh demands of a free-living lifestyle.</title>
        <authorList>
            <person name="Srinivasan J."/>
            <person name="Dillman A.R."/>
            <person name="Macchietto M.G."/>
            <person name="Heikkinen L."/>
            <person name="Lakso M."/>
            <person name="Fracchia K.M."/>
            <person name="Antoshechkin I."/>
            <person name="Mortazavi A."/>
            <person name="Wong G."/>
            <person name="Sternberg P.W."/>
        </authorList>
    </citation>
    <scope>NUCLEOTIDE SEQUENCE [LARGE SCALE GENOMIC DNA]</scope>
    <source>
        <strain evidence="1">MT8872</strain>
    </source>
</reference>
<sequence>MCVVVSLERDPAAAPTSTSAKPRPSFVDIDSLDVNASSANKAHPAVVNMRVGGHICRARSAAGSAPIAAGDRFVLRLSLTCFASMSHPTFTLPITFVITTSCPATQSPAMIQPTPSMPAFQH</sequence>
<accession>A0A7E4V1T3</accession>
<dbReference type="WBParaSite" id="Pan_g15481.t1">
    <property type="protein sequence ID" value="Pan_g15481.t1"/>
    <property type="gene ID" value="Pan_g15481"/>
</dbReference>
<name>A0A7E4V1T3_PANRE</name>
<reference evidence="2" key="2">
    <citation type="submission" date="2020-10" db="UniProtKB">
        <authorList>
            <consortium name="WormBaseParasite"/>
        </authorList>
    </citation>
    <scope>IDENTIFICATION</scope>
</reference>
<keyword evidence="1" id="KW-1185">Reference proteome</keyword>
<protein>
    <submittedName>
        <fullName evidence="2">Uncharacterized protein</fullName>
    </submittedName>
</protein>
<organism evidence="1 2">
    <name type="scientific">Panagrellus redivivus</name>
    <name type="common">Microworm</name>
    <dbReference type="NCBI Taxonomy" id="6233"/>
    <lineage>
        <taxon>Eukaryota</taxon>
        <taxon>Metazoa</taxon>
        <taxon>Ecdysozoa</taxon>
        <taxon>Nematoda</taxon>
        <taxon>Chromadorea</taxon>
        <taxon>Rhabditida</taxon>
        <taxon>Tylenchina</taxon>
        <taxon>Panagrolaimomorpha</taxon>
        <taxon>Panagrolaimoidea</taxon>
        <taxon>Panagrolaimidae</taxon>
        <taxon>Panagrellus</taxon>
    </lineage>
</organism>
<dbReference type="Proteomes" id="UP000492821">
    <property type="component" value="Unassembled WGS sequence"/>
</dbReference>
<proteinExistence type="predicted"/>
<dbReference type="AlphaFoldDB" id="A0A7E4V1T3"/>